<gene>
    <name evidence="1" type="ORF">K458DRAFT_73455</name>
</gene>
<dbReference type="EMBL" id="MU005588">
    <property type="protein sequence ID" value="KAF2682196.1"/>
    <property type="molecule type" value="Genomic_DNA"/>
</dbReference>
<keyword evidence="2" id="KW-1185">Reference proteome</keyword>
<organism evidence="1 2">
    <name type="scientific">Lentithecium fluviatile CBS 122367</name>
    <dbReference type="NCBI Taxonomy" id="1168545"/>
    <lineage>
        <taxon>Eukaryota</taxon>
        <taxon>Fungi</taxon>
        <taxon>Dikarya</taxon>
        <taxon>Ascomycota</taxon>
        <taxon>Pezizomycotina</taxon>
        <taxon>Dothideomycetes</taxon>
        <taxon>Pleosporomycetidae</taxon>
        <taxon>Pleosporales</taxon>
        <taxon>Massarineae</taxon>
        <taxon>Lentitheciaceae</taxon>
        <taxon>Lentithecium</taxon>
    </lineage>
</organism>
<evidence type="ECO:0000313" key="2">
    <source>
        <dbReference type="Proteomes" id="UP000799291"/>
    </source>
</evidence>
<dbReference type="AlphaFoldDB" id="A0A6G1IVB8"/>
<name>A0A6G1IVB8_9PLEO</name>
<protein>
    <submittedName>
        <fullName evidence="1">Uncharacterized protein</fullName>
    </submittedName>
</protein>
<accession>A0A6G1IVB8</accession>
<sequence length="156" mass="17254">MKEVCRKTISSPTDCAISTEVKEDCSPFAMGVGQVAKFLLFNSRSFSELSSCSILHSHSFEYALVHLSSGASSPSVLFPRFNTRNNADSKPCPLALELRHHQRSKTVHPSQNFCRWLPRPIMDLRLSTPSLTATWGMLCGSPSSQNATQVISQLRP</sequence>
<proteinExistence type="predicted"/>
<evidence type="ECO:0000313" key="1">
    <source>
        <dbReference type="EMBL" id="KAF2682196.1"/>
    </source>
</evidence>
<dbReference type="Proteomes" id="UP000799291">
    <property type="component" value="Unassembled WGS sequence"/>
</dbReference>
<reference evidence="1" key="1">
    <citation type="journal article" date="2020" name="Stud. Mycol.">
        <title>101 Dothideomycetes genomes: a test case for predicting lifestyles and emergence of pathogens.</title>
        <authorList>
            <person name="Haridas S."/>
            <person name="Albert R."/>
            <person name="Binder M."/>
            <person name="Bloem J."/>
            <person name="Labutti K."/>
            <person name="Salamov A."/>
            <person name="Andreopoulos B."/>
            <person name="Baker S."/>
            <person name="Barry K."/>
            <person name="Bills G."/>
            <person name="Bluhm B."/>
            <person name="Cannon C."/>
            <person name="Castanera R."/>
            <person name="Culley D."/>
            <person name="Daum C."/>
            <person name="Ezra D."/>
            <person name="Gonzalez J."/>
            <person name="Henrissat B."/>
            <person name="Kuo A."/>
            <person name="Liang C."/>
            <person name="Lipzen A."/>
            <person name="Lutzoni F."/>
            <person name="Magnuson J."/>
            <person name="Mondo S."/>
            <person name="Nolan M."/>
            <person name="Ohm R."/>
            <person name="Pangilinan J."/>
            <person name="Park H.-J."/>
            <person name="Ramirez L."/>
            <person name="Alfaro M."/>
            <person name="Sun H."/>
            <person name="Tritt A."/>
            <person name="Yoshinaga Y."/>
            <person name="Zwiers L.-H."/>
            <person name="Turgeon B."/>
            <person name="Goodwin S."/>
            <person name="Spatafora J."/>
            <person name="Crous P."/>
            <person name="Grigoriev I."/>
        </authorList>
    </citation>
    <scope>NUCLEOTIDE SEQUENCE</scope>
    <source>
        <strain evidence="1">CBS 122367</strain>
    </source>
</reference>